<evidence type="ECO:0000259" key="1">
    <source>
        <dbReference type="Pfam" id="PF07561"/>
    </source>
</evidence>
<evidence type="ECO:0000313" key="3">
    <source>
        <dbReference type="Proteomes" id="UP001206128"/>
    </source>
</evidence>
<keyword evidence="3" id="KW-1185">Reference proteome</keyword>
<feature type="domain" description="DUF1540" evidence="1">
    <location>
        <begin position="59"/>
        <end position="91"/>
    </location>
</feature>
<sequence>MDMPVVSECSAESCAYNRNHACHALAITVGIPEQAHCDTYFTAPRQGGVADAMGHVGACKMADCQHNVDLECRAPAISVGARQDVADCLTYSPR</sequence>
<accession>A0AAE3KMA5</accession>
<protein>
    <recommendedName>
        <fullName evidence="1">DUF1540 domain-containing protein</fullName>
    </recommendedName>
</protein>
<dbReference type="InterPro" id="IPR011437">
    <property type="entry name" value="DUF1540"/>
</dbReference>
<evidence type="ECO:0000313" key="2">
    <source>
        <dbReference type="EMBL" id="MCP2167363.1"/>
    </source>
</evidence>
<feature type="domain" description="DUF1540" evidence="1">
    <location>
        <begin position="9"/>
        <end position="40"/>
    </location>
</feature>
<organism evidence="2 3">
    <name type="scientific">Goodfellowiella coeruleoviolacea</name>
    <dbReference type="NCBI Taxonomy" id="334858"/>
    <lineage>
        <taxon>Bacteria</taxon>
        <taxon>Bacillati</taxon>
        <taxon>Actinomycetota</taxon>
        <taxon>Actinomycetes</taxon>
        <taxon>Pseudonocardiales</taxon>
        <taxon>Pseudonocardiaceae</taxon>
        <taxon>Goodfellowiella</taxon>
    </lineage>
</organism>
<dbReference type="EMBL" id="JAMTCK010000009">
    <property type="protein sequence ID" value="MCP2167363.1"/>
    <property type="molecule type" value="Genomic_DNA"/>
</dbReference>
<dbReference type="Proteomes" id="UP001206128">
    <property type="component" value="Unassembled WGS sequence"/>
</dbReference>
<dbReference type="Pfam" id="PF07561">
    <property type="entry name" value="DUF1540"/>
    <property type="match status" value="2"/>
</dbReference>
<proteinExistence type="predicted"/>
<name>A0AAE3KMA5_9PSEU</name>
<reference evidence="2" key="1">
    <citation type="submission" date="2022-06" db="EMBL/GenBank/DDBJ databases">
        <title>Genomic Encyclopedia of Archaeal and Bacterial Type Strains, Phase II (KMG-II): from individual species to whole genera.</title>
        <authorList>
            <person name="Goeker M."/>
        </authorList>
    </citation>
    <scope>NUCLEOTIDE SEQUENCE</scope>
    <source>
        <strain evidence="2">DSM 43935</strain>
    </source>
</reference>
<dbReference type="AlphaFoldDB" id="A0AAE3KMA5"/>
<gene>
    <name evidence="2" type="ORF">LX83_004236</name>
</gene>
<comment type="caution">
    <text evidence="2">The sequence shown here is derived from an EMBL/GenBank/DDBJ whole genome shotgun (WGS) entry which is preliminary data.</text>
</comment>
<dbReference type="RefSeq" id="WP_253774140.1">
    <property type="nucleotide sequence ID" value="NZ_JAMTCK010000009.1"/>
</dbReference>